<keyword evidence="4" id="KW-0808">Transferase</keyword>
<dbReference type="EMBL" id="CP003985">
    <property type="protein sequence ID" value="AGF77738.1"/>
    <property type="molecule type" value="Genomic_DNA"/>
</dbReference>
<sequence length="471" mass="53002">MSFVTSSCGISHSNRLIILLFFIILWLFVAICFGFYNLILKNNIQRQRITDIRSALDLYLNQKGSSLHLPHNLHGNLPDTIDYLHITRGEDQVFITANNSVAFNGFVDLDPLAEGAWVDIYHPEKTGDWILVSKRLPDGSMVQAAKNDKNTGLVVYRQSVSTSYLLVLLAAFPSLLLAFIFRALMLKPLKRLNTDIKHALKQKDGSLLRNTHHPQDLRSTYYLLEQTFSQNRQLITEMQSSLDNVAHDLRTPMTRLRAVAEYALQSDKDDPKRYRSALSDCLEESERVLSMLKIMMSVAEAEAGTIRLFPQKINLMEMLDDVMGLYQYVAEEEQITVSCTSSDRNIFIFADRTRISQVWANLLDNAIKYGHESGSVAINAKRVGANAVVQFCDDGMGISESESRRIWDRLYRGDRSRTRQGLGLGLNYVKAVVEAHGGKVTVRSAIREGSCFEVCLPLAPSMVAGEAEIAD</sequence>
<dbReference type="GO" id="GO:0016036">
    <property type="term" value="P:cellular response to phosphate starvation"/>
    <property type="evidence" value="ECO:0007669"/>
    <property type="project" value="TreeGrafter"/>
</dbReference>
<dbReference type="InterPro" id="IPR036097">
    <property type="entry name" value="HisK_dim/P_sf"/>
</dbReference>
<dbReference type="InterPro" id="IPR005467">
    <property type="entry name" value="His_kinase_dom"/>
</dbReference>
<protein>
    <recommendedName>
        <fullName evidence="2">histidine kinase</fullName>
        <ecNumber evidence="2">2.7.13.3</ecNumber>
    </recommendedName>
</protein>
<evidence type="ECO:0000313" key="9">
    <source>
        <dbReference type="EMBL" id="AGF77738.1"/>
    </source>
</evidence>
<dbReference type="SUPFAM" id="SSF47384">
    <property type="entry name" value="Homodimeric domain of signal transducing histidine kinase"/>
    <property type="match status" value="1"/>
</dbReference>
<gene>
    <name evidence="9" type="ordered locus">UWK_01170</name>
</gene>
<dbReference type="STRING" id="1167006.UWK_01170"/>
<dbReference type="OrthoDB" id="9815202at2"/>
<dbReference type="AlphaFoldDB" id="M1P2M4"/>
<dbReference type="eggNOG" id="COG2205">
    <property type="taxonomic scope" value="Bacteria"/>
</dbReference>
<keyword evidence="10" id="KW-1185">Reference proteome</keyword>
<dbReference type="FunFam" id="3.30.565.10:FF:000006">
    <property type="entry name" value="Sensor histidine kinase WalK"/>
    <property type="match status" value="1"/>
</dbReference>
<evidence type="ECO:0000256" key="1">
    <source>
        <dbReference type="ARBA" id="ARBA00000085"/>
    </source>
</evidence>
<dbReference type="HOGENOM" id="CLU_579682_0_0_7"/>
<evidence type="ECO:0000256" key="2">
    <source>
        <dbReference type="ARBA" id="ARBA00012438"/>
    </source>
</evidence>
<feature type="domain" description="Histidine kinase" evidence="8">
    <location>
        <begin position="244"/>
        <end position="460"/>
    </location>
</feature>
<dbReference type="InterPro" id="IPR050351">
    <property type="entry name" value="BphY/WalK/GraS-like"/>
</dbReference>
<keyword evidence="5 9" id="KW-0418">Kinase</keyword>
<dbReference type="CDD" id="cd00075">
    <property type="entry name" value="HATPase"/>
    <property type="match status" value="1"/>
</dbReference>
<dbReference type="GO" id="GO:0000155">
    <property type="term" value="F:phosphorelay sensor kinase activity"/>
    <property type="evidence" value="ECO:0007669"/>
    <property type="project" value="InterPro"/>
</dbReference>
<keyword evidence="3" id="KW-0597">Phosphoprotein</keyword>
<dbReference type="SMART" id="SM00388">
    <property type="entry name" value="HisKA"/>
    <property type="match status" value="1"/>
</dbReference>
<feature type="transmembrane region" description="Helical" evidence="7">
    <location>
        <begin position="164"/>
        <end position="185"/>
    </location>
</feature>
<evidence type="ECO:0000256" key="3">
    <source>
        <dbReference type="ARBA" id="ARBA00022553"/>
    </source>
</evidence>
<reference evidence="10" key="1">
    <citation type="journal article" date="2013" name="Stand. Genomic Sci.">
        <title>Complete genome sequence of Desulfocapsa sulfexigens, a marine deltaproteobacterium specialized in disproportionating inorganic sulfur compounds.</title>
        <authorList>
            <person name="Finster K.W."/>
            <person name="Kjeldsen K.U."/>
            <person name="Kube M."/>
            <person name="Reinhardt R."/>
            <person name="Mussmann M."/>
            <person name="Amann R."/>
            <person name="Schreiber L."/>
        </authorList>
    </citation>
    <scope>NUCLEOTIDE SEQUENCE [LARGE SCALE GENOMIC DNA]</scope>
    <source>
        <strain evidence="10">DSM 10523 / SB164P1</strain>
    </source>
</reference>
<dbReference type="InterPro" id="IPR004358">
    <property type="entry name" value="Sig_transdc_His_kin-like_C"/>
</dbReference>
<evidence type="ECO:0000259" key="8">
    <source>
        <dbReference type="PROSITE" id="PS50109"/>
    </source>
</evidence>
<name>M1P2M4_DESSD</name>
<dbReference type="Pfam" id="PF02518">
    <property type="entry name" value="HATPase_c"/>
    <property type="match status" value="1"/>
</dbReference>
<evidence type="ECO:0000256" key="5">
    <source>
        <dbReference type="ARBA" id="ARBA00022777"/>
    </source>
</evidence>
<dbReference type="PRINTS" id="PR00344">
    <property type="entry name" value="BCTRLSENSOR"/>
</dbReference>
<keyword evidence="7" id="KW-0812">Transmembrane</keyword>
<proteinExistence type="predicted"/>
<keyword evidence="7" id="KW-0472">Membrane</keyword>
<dbReference type="GO" id="GO:0004721">
    <property type="term" value="F:phosphoprotein phosphatase activity"/>
    <property type="evidence" value="ECO:0007669"/>
    <property type="project" value="TreeGrafter"/>
</dbReference>
<evidence type="ECO:0000256" key="4">
    <source>
        <dbReference type="ARBA" id="ARBA00022679"/>
    </source>
</evidence>
<keyword evidence="7" id="KW-1133">Transmembrane helix</keyword>
<dbReference type="PANTHER" id="PTHR45453:SF1">
    <property type="entry name" value="PHOSPHATE REGULON SENSOR PROTEIN PHOR"/>
    <property type="match status" value="1"/>
</dbReference>
<dbReference type="InterPro" id="IPR003594">
    <property type="entry name" value="HATPase_dom"/>
</dbReference>
<dbReference type="Pfam" id="PF00512">
    <property type="entry name" value="HisKA"/>
    <property type="match status" value="1"/>
</dbReference>
<dbReference type="RefSeq" id="WP_015403432.1">
    <property type="nucleotide sequence ID" value="NC_020304.1"/>
</dbReference>
<evidence type="ECO:0000256" key="7">
    <source>
        <dbReference type="SAM" id="Phobius"/>
    </source>
</evidence>
<dbReference type="SUPFAM" id="SSF55874">
    <property type="entry name" value="ATPase domain of HSP90 chaperone/DNA topoisomerase II/histidine kinase"/>
    <property type="match status" value="1"/>
</dbReference>
<dbReference type="PATRIC" id="fig|1167006.5.peg.1298"/>
<dbReference type="InterPro" id="IPR003661">
    <property type="entry name" value="HisK_dim/P_dom"/>
</dbReference>
<keyword evidence="6" id="KW-0902">Two-component regulatory system</keyword>
<feature type="transmembrane region" description="Helical" evidence="7">
    <location>
        <begin position="16"/>
        <end position="39"/>
    </location>
</feature>
<dbReference type="InterPro" id="IPR036890">
    <property type="entry name" value="HATPase_C_sf"/>
</dbReference>
<dbReference type="PROSITE" id="PS50109">
    <property type="entry name" value="HIS_KIN"/>
    <property type="match status" value="1"/>
</dbReference>
<evidence type="ECO:0000256" key="6">
    <source>
        <dbReference type="ARBA" id="ARBA00023012"/>
    </source>
</evidence>
<dbReference type="KEGG" id="dsf:UWK_01170"/>
<dbReference type="SMART" id="SM00387">
    <property type="entry name" value="HATPase_c"/>
    <property type="match status" value="1"/>
</dbReference>
<dbReference type="PANTHER" id="PTHR45453">
    <property type="entry name" value="PHOSPHATE REGULON SENSOR PROTEIN PHOR"/>
    <property type="match status" value="1"/>
</dbReference>
<accession>M1P2M4</accession>
<dbReference type="Gene3D" id="1.10.287.130">
    <property type="match status" value="1"/>
</dbReference>
<dbReference type="EC" id="2.7.13.3" evidence="2"/>
<evidence type="ECO:0000313" key="10">
    <source>
        <dbReference type="Proteomes" id="UP000011721"/>
    </source>
</evidence>
<dbReference type="CDD" id="cd00082">
    <property type="entry name" value="HisKA"/>
    <property type="match status" value="1"/>
</dbReference>
<dbReference type="GO" id="GO:0005886">
    <property type="term" value="C:plasma membrane"/>
    <property type="evidence" value="ECO:0007669"/>
    <property type="project" value="TreeGrafter"/>
</dbReference>
<comment type="catalytic activity">
    <reaction evidence="1">
        <text>ATP + protein L-histidine = ADP + protein N-phospho-L-histidine.</text>
        <dbReference type="EC" id="2.7.13.3"/>
    </reaction>
</comment>
<dbReference type="Gene3D" id="3.30.565.10">
    <property type="entry name" value="Histidine kinase-like ATPase, C-terminal domain"/>
    <property type="match status" value="1"/>
</dbReference>
<dbReference type="Proteomes" id="UP000011721">
    <property type="component" value="Chromosome"/>
</dbReference>
<organism evidence="9 10">
    <name type="scientific">Desulfocapsa sulfexigens (strain DSM 10523 / SB164P1)</name>
    <dbReference type="NCBI Taxonomy" id="1167006"/>
    <lineage>
        <taxon>Bacteria</taxon>
        <taxon>Pseudomonadati</taxon>
        <taxon>Thermodesulfobacteriota</taxon>
        <taxon>Desulfobulbia</taxon>
        <taxon>Desulfobulbales</taxon>
        <taxon>Desulfocapsaceae</taxon>
        <taxon>Desulfocapsa</taxon>
    </lineage>
</organism>